<reference evidence="1 2" key="1">
    <citation type="journal article" date="2019" name="Int. J. Syst. Evol. Microbiol.">
        <title>The Global Catalogue of Microorganisms (GCM) 10K type strain sequencing project: providing services to taxonomists for standard genome sequencing and annotation.</title>
        <authorList>
            <consortium name="The Broad Institute Genomics Platform"/>
            <consortium name="The Broad Institute Genome Sequencing Center for Infectious Disease"/>
            <person name="Wu L."/>
            <person name="Ma J."/>
        </authorList>
    </citation>
    <scope>NUCLEOTIDE SEQUENCE [LARGE SCALE GENOMIC DNA]</scope>
    <source>
        <strain evidence="1 2">JCM 14924</strain>
    </source>
</reference>
<dbReference type="Proteomes" id="UP001501391">
    <property type="component" value="Unassembled WGS sequence"/>
</dbReference>
<name>A0ABN3BJN7_9ACTN</name>
<accession>A0ABN3BJN7</accession>
<sequence>MRFLELVRDRRIELELAVVFHAQIVPSGASCRLRRVQLPPQMAFQALAADANTALTYPNNSLRNMGSWADLRGAAEPFGCRHGCTPNRGDRGYRESVAVAETRPVRGG</sequence>
<comment type="caution">
    <text evidence="1">The sequence shown here is derived from an EMBL/GenBank/DDBJ whole genome shotgun (WGS) entry which is preliminary data.</text>
</comment>
<evidence type="ECO:0000313" key="1">
    <source>
        <dbReference type="EMBL" id="GAA2196940.1"/>
    </source>
</evidence>
<organism evidence="1 2">
    <name type="scientific">Streptomyces bangladeshensis</name>
    <dbReference type="NCBI Taxonomy" id="295352"/>
    <lineage>
        <taxon>Bacteria</taxon>
        <taxon>Bacillati</taxon>
        <taxon>Actinomycetota</taxon>
        <taxon>Actinomycetes</taxon>
        <taxon>Kitasatosporales</taxon>
        <taxon>Streptomycetaceae</taxon>
        <taxon>Streptomyces</taxon>
    </lineage>
</organism>
<proteinExistence type="predicted"/>
<dbReference type="PROSITE" id="PS51257">
    <property type="entry name" value="PROKAR_LIPOPROTEIN"/>
    <property type="match status" value="1"/>
</dbReference>
<dbReference type="EMBL" id="BAAAOQ010000010">
    <property type="protein sequence ID" value="GAA2196940.1"/>
    <property type="molecule type" value="Genomic_DNA"/>
</dbReference>
<keyword evidence="2" id="KW-1185">Reference proteome</keyword>
<evidence type="ECO:0000313" key="2">
    <source>
        <dbReference type="Proteomes" id="UP001501391"/>
    </source>
</evidence>
<protein>
    <submittedName>
        <fullName evidence="1">Uncharacterized protein</fullName>
    </submittedName>
</protein>
<gene>
    <name evidence="1" type="ORF">GCM10009787_33260</name>
</gene>